<evidence type="ECO:0000256" key="1">
    <source>
        <dbReference type="ARBA" id="ARBA00004323"/>
    </source>
</evidence>
<dbReference type="GO" id="GO:0016758">
    <property type="term" value="F:hexosyltransferase activity"/>
    <property type="evidence" value="ECO:0007669"/>
    <property type="project" value="InterPro"/>
</dbReference>
<keyword evidence="5 10" id="KW-0812">Transmembrane</keyword>
<dbReference type="Gene3D" id="3.90.550.50">
    <property type="match status" value="1"/>
</dbReference>
<dbReference type="InterPro" id="IPR002659">
    <property type="entry name" value="Glyco_trans_31"/>
</dbReference>
<dbReference type="EMBL" id="KZ303501">
    <property type="protein sequence ID" value="PIA16248.1"/>
    <property type="molecule type" value="Genomic_DNA"/>
</dbReference>
<dbReference type="OrthoDB" id="2360774at2759"/>
<gene>
    <name evidence="11" type="ORF">COEREDRAFT_87212</name>
</gene>
<name>A0A2G5BB59_COERN</name>
<keyword evidence="12" id="KW-1185">Reference proteome</keyword>
<evidence type="ECO:0000256" key="2">
    <source>
        <dbReference type="ARBA" id="ARBA00008661"/>
    </source>
</evidence>
<evidence type="ECO:0000256" key="3">
    <source>
        <dbReference type="ARBA" id="ARBA00022676"/>
    </source>
</evidence>
<evidence type="ECO:0000256" key="8">
    <source>
        <dbReference type="ARBA" id="ARBA00023034"/>
    </source>
</evidence>
<dbReference type="AlphaFoldDB" id="A0A2G5BB59"/>
<evidence type="ECO:0000313" key="11">
    <source>
        <dbReference type="EMBL" id="PIA16248.1"/>
    </source>
</evidence>
<evidence type="ECO:0000256" key="10">
    <source>
        <dbReference type="SAM" id="Phobius"/>
    </source>
</evidence>
<keyword evidence="9 10" id="KW-0472">Membrane</keyword>
<evidence type="ECO:0008006" key="13">
    <source>
        <dbReference type="Google" id="ProtNLM"/>
    </source>
</evidence>
<dbReference type="GO" id="GO:0000139">
    <property type="term" value="C:Golgi membrane"/>
    <property type="evidence" value="ECO:0007669"/>
    <property type="project" value="UniProtKB-SubCell"/>
</dbReference>
<evidence type="ECO:0000256" key="6">
    <source>
        <dbReference type="ARBA" id="ARBA00022968"/>
    </source>
</evidence>
<keyword evidence="6" id="KW-0735">Signal-anchor</keyword>
<evidence type="ECO:0000256" key="5">
    <source>
        <dbReference type="ARBA" id="ARBA00022692"/>
    </source>
</evidence>
<sequence length="250" mass="29832">MVYLSSTRLRIQLTLVIVGLIGTGAVLMFREHNYWTINEWSRFQQKYNAQKQLLEGLAVIFPVNNNTDMQFYRNTWLREYLYPVCDWPGPHCKIVCNKASTYKSLDKKTICFSREIKKMQDKEFFIKLDDDAFVDQDYVVQMMRKYHGAKKPVYISDHIWNRDKANPDTLNNVKYGNGKFYMFNQRLVKCLNVDIKYRYRRNEDAVFGGMVSTGCGRDQVKYIQEDDNYIWHKKYSNKNKNIDLAYIKNH</sequence>
<proteinExistence type="inferred from homology"/>
<evidence type="ECO:0000313" key="12">
    <source>
        <dbReference type="Proteomes" id="UP000242474"/>
    </source>
</evidence>
<accession>A0A2G5BB59</accession>
<organism evidence="11 12">
    <name type="scientific">Coemansia reversa (strain ATCC 12441 / NRRL 1564)</name>
    <dbReference type="NCBI Taxonomy" id="763665"/>
    <lineage>
        <taxon>Eukaryota</taxon>
        <taxon>Fungi</taxon>
        <taxon>Fungi incertae sedis</taxon>
        <taxon>Zoopagomycota</taxon>
        <taxon>Kickxellomycotina</taxon>
        <taxon>Kickxellomycetes</taxon>
        <taxon>Kickxellales</taxon>
        <taxon>Kickxellaceae</taxon>
        <taxon>Coemansia</taxon>
    </lineage>
</organism>
<feature type="transmembrane region" description="Helical" evidence="10">
    <location>
        <begin position="12"/>
        <end position="29"/>
    </location>
</feature>
<protein>
    <recommendedName>
        <fullName evidence="13">Nucleotide-diphospho-sugar transferase</fullName>
    </recommendedName>
</protein>
<comment type="subcellular location">
    <subcellularLocation>
        <location evidence="1">Golgi apparatus membrane</location>
        <topology evidence="1">Single-pass type II membrane protein</topology>
    </subcellularLocation>
</comment>
<dbReference type="Proteomes" id="UP000242474">
    <property type="component" value="Unassembled WGS sequence"/>
</dbReference>
<evidence type="ECO:0000256" key="4">
    <source>
        <dbReference type="ARBA" id="ARBA00022679"/>
    </source>
</evidence>
<evidence type="ECO:0000256" key="7">
    <source>
        <dbReference type="ARBA" id="ARBA00022989"/>
    </source>
</evidence>
<dbReference type="Pfam" id="PF01762">
    <property type="entry name" value="Galactosyl_T"/>
    <property type="match status" value="1"/>
</dbReference>
<keyword evidence="4" id="KW-0808">Transferase</keyword>
<keyword evidence="7 10" id="KW-1133">Transmembrane helix</keyword>
<comment type="similarity">
    <text evidence="2">Belongs to the glycosyltransferase 31 family.</text>
</comment>
<keyword evidence="3" id="KW-0328">Glycosyltransferase</keyword>
<evidence type="ECO:0000256" key="9">
    <source>
        <dbReference type="ARBA" id="ARBA00023136"/>
    </source>
</evidence>
<keyword evidence="8" id="KW-0333">Golgi apparatus</keyword>
<reference evidence="11 12" key="1">
    <citation type="journal article" date="2015" name="Genome Biol. Evol.">
        <title>Phylogenomic analyses indicate that early fungi evolved digesting cell walls of algal ancestors of land plants.</title>
        <authorList>
            <person name="Chang Y."/>
            <person name="Wang S."/>
            <person name="Sekimoto S."/>
            <person name="Aerts A.L."/>
            <person name="Choi C."/>
            <person name="Clum A."/>
            <person name="LaButti K.M."/>
            <person name="Lindquist E.A."/>
            <person name="Yee Ngan C."/>
            <person name="Ohm R.A."/>
            <person name="Salamov A.A."/>
            <person name="Grigoriev I.V."/>
            <person name="Spatafora J.W."/>
            <person name="Berbee M.L."/>
        </authorList>
    </citation>
    <scope>NUCLEOTIDE SEQUENCE [LARGE SCALE GENOMIC DNA]</scope>
    <source>
        <strain evidence="11 12">NRRL 1564</strain>
    </source>
</reference>